<sequence>MGLDRRSFLAQTGIMGAGVALSGTIDALFTAAPALAGHGGGYGALVADPAGLLDLPRGFRYRVLSRERGTAPGGAAPSSFDGMAAFSGPGRDVRLVRNHENRVGAAAPVVAPAELTYDPVAVGGTTTLVVGPRGVAERISLGGTSTNCAGGVTPWRTWLTCEETEIRRGEGGHEKDHGFIFEVDPWRTDRNVDPTPLTAMGRFAHEATCVDPRTGVVYETEDAYGEKFGCFYRFLPRRPLGGHGSLRAGGRLQVMRVPGVADLSTVGEPGAVFGGVEWLDVPDPLATSVPVRLQDYGPGGVTHAQKLEGAWWGTDGAAYFVSSFAVREHGSEADHQGQVWRYVPATNTLTLVVVFRGTDPGAELYKTPDNICMTPAGGLMLCQDGDGDSYLMGTTVDGEPYLFARNRQNLGTESAPSYGEFAGACFADDRRTMYVNCYAPGTTFEITGPFRR</sequence>
<proteinExistence type="predicted"/>
<dbReference type="PATRIC" id="fig|47853.6.peg.3120"/>
<dbReference type="PROSITE" id="PS51318">
    <property type="entry name" value="TAT"/>
    <property type="match status" value="1"/>
</dbReference>
<dbReference type="SUPFAM" id="SSF75011">
    <property type="entry name" value="3-carboxy-cis,cis-mucoante lactonizing enzyme"/>
    <property type="match status" value="1"/>
</dbReference>
<accession>A0A0D0X5H3</accession>
<dbReference type="PANTHER" id="PTHR35399">
    <property type="entry name" value="SLR8030 PROTEIN"/>
    <property type="match status" value="1"/>
</dbReference>
<protein>
    <submittedName>
        <fullName evidence="1">Tat pathway signal sequence domain protein</fullName>
    </submittedName>
</protein>
<reference evidence="1 2" key="1">
    <citation type="submission" date="2015-01" db="EMBL/GenBank/DDBJ databases">
        <title>Sequencing and annotation of Micromonospora carbonacea strain JXNU-1 genome.</title>
        <authorList>
            <person name="Long Z."/>
            <person name="Huang Y."/>
            <person name="Jiang Y."/>
        </authorList>
    </citation>
    <scope>NUCLEOTIDE SEQUENCE [LARGE SCALE GENOMIC DNA]</scope>
    <source>
        <strain evidence="1 2">JXNU-1</strain>
    </source>
</reference>
<dbReference type="Proteomes" id="UP000032254">
    <property type="component" value="Unassembled WGS sequence"/>
</dbReference>
<keyword evidence="2" id="KW-1185">Reference proteome</keyword>
<comment type="caution">
    <text evidence="1">The sequence shown here is derived from an EMBL/GenBank/DDBJ whole genome shotgun (WGS) entry which is preliminary data.</text>
</comment>
<gene>
    <name evidence="1" type="ORF">TK50_14775</name>
</gene>
<organism evidence="1 2">
    <name type="scientific">Micromonospora haikouensis</name>
    <dbReference type="NCBI Taxonomy" id="686309"/>
    <lineage>
        <taxon>Bacteria</taxon>
        <taxon>Bacillati</taxon>
        <taxon>Actinomycetota</taxon>
        <taxon>Actinomycetes</taxon>
        <taxon>Micromonosporales</taxon>
        <taxon>Micromonosporaceae</taxon>
        <taxon>Micromonospora</taxon>
    </lineage>
</organism>
<name>A0A0D0X5H3_9ACTN</name>
<dbReference type="Pfam" id="PF05787">
    <property type="entry name" value="PhoX"/>
    <property type="match status" value="1"/>
</dbReference>
<dbReference type="InterPro" id="IPR008557">
    <property type="entry name" value="PhoX"/>
</dbReference>
<evidence type="ECO:0000313" key="1">
    <source>
        <dbReference type="EMBL" id="KIR66376.1"/>
    </source>
</evidence>
<evidence type="ECO:0000313" key="2">
    <source>
        <dbReference type="Proteomes" id="UP000032254"/>
    </source>
</evidence>
<dbReference type="PANTHER" id="PTHR35399:SF4">
    <property type="entry name" value="MEMBRANE PROTEIN"/>
    <property type="match status" value="1"/>
</dbReference>
<dbReference type="AlphaFoldDB" id="A0A0D0X5H3"/>
<dbReference type="InterPro" id="IPR006311">
    <property type="entry name" value="TAT_signal"/>
</dbReference>
<dbReference type="OrthoDB" id="5169219at2"/>
<dbReference type="EMBL" id="JXSX01000001">
    <property type="protein sequence ID" value="KIR66376.1"/>
    <property type="molecule type" value="Genomic_DNA"/>
</dbReference>